<evidence type="ECO:0000313" key="3">
    <source>
        <dbReference type="Proteomes" id="UP001221757"/>
    </source>
</evidence>
<keyword evidence="1" id="KW-1133">Transmembrane helix</keyword>
<feature type="transmembrane region" description="Helical" evidence="1">
    <location>
        <begin position="263"/>
        <end position="285"/>
    </location>
</feature>
<feature type="transmembrane region" description="Helical" evidence="1">
    <location>
        <begin position="189"/>
        <end position="209"/>
    </location>
</feature>
<evidence type="ECO:0000256" key="1">
    <source>
        <dbReference type="SAM" id="Phobius"/>
    </source>
</evidence>
<feature type="transmembrane region" description="Helical" evidence="1">
    <location>
        <begin position="291"/>
        <end position="311"/>
    </location>
</feature>
<keyword evidence="1" id="KW-0472">Membrane</keyword>
<gene>
    <name evidence="2" type="ORF">B0H17DRAFT_1341369</name>
</gene>
<proteinExistence type="predicted"/>
<keyword evidence="1" id="KW-0812">Transmembrane</keyword>
<evidence type="ECO:0000313" key="2">
    <source>
        <dbReference type="EMBL" id="KAJ7612786.1"/>
    </source>
</evidence>
<dbReference type="Proteomes" id="UP001221757">
    <property type="component" value="Unassembled WGS sequence"/>
</dbReference>
<name>A0AAD7B7E9_MYCRO</name>
<accession>A0AAD7B7E9</accession>
<keyword evidence="3" id="KW-1185">Reference proteome</keyword>
<dbReference type="EMBL" id="JARKIE010000928">
    <property type="protein sequence ID" value="KAJ7612786.1"/>
    <property type="molecule type" value="Genomic_DNA"/>
</dbReference>
<organism evidence="2 3">
    <name type="scientific">Mycena rosella</name>
    <name type="common">Pink bonnet</name>
    <name type="synonym">Agaricus rosellus</name>
    <dbReference type="NCBI Taxonomy" id="1033263"/>
    <lineage>
        <taxon>Eukaryota</taxon>
        <taxon>Fungi</taxon>
        <taxon>Dikarya</taxon>
        <taxon>Basidiomycota</taxon>
        <taxon>Agaricomycotina</taxon>
        <taxon>Agaricomycetes</taxon>
        <taxon>Agaricomycetidae</taxon>
        <taxon>Agaricales</taxon>
        <taxon>Marasmiineae</taxon>
        <taxon>Mycenaceae</taxon>
        <taxon>Mycena</taxon>
    </lineage>
</organism>
<dbReference type="AlphaFoldDB" id="A0AAD7B7E9"/>
<comment type="caution">
    <text evidence="2">The sequence shown here is derived from an EMBL/GenBank/DDBJ whole genome shotgun (WGS) entry which is preliminary data.</text>
</comment>
<reference evidence="2" key="1">
    <citation type="submission" date="2023-03" db="EMBL/GenBank/DDBJ databases">
        <title>Massive genome expansion in bonnet fungi (Mycena s.s.) driven by repeated elements and novel gene families across ecological guilds.</title>
        <authorList>
            <consortium name="Lawrence Berkeley National Laboratory"/>
            <person name="Harder C.B."/>
            <person name="Miyauchi S."/>
            <person name="Viragh M."/>
            <person name="Kuo A."/>
            <person name="Thoen E."/>
            <person name="Andreopoulos B."/>
            <person name="Lu D."/>
            <person name="Skrede I."/>
            <person name="Drula E."/>
            <person name="Henrissat B."/>
            <person name="Morin E."/>
            <person name="Kohler A."/>
            <person name="Barry K."/>
            <person name="LaButti K."/>
            <person name="Morin E."/>
            <person name="Salamov A."/>
            <person name="Lipzen A."/>
            <person name="Mereny Z."/>
            <person name="Hegedus B."/>
            <person name="Baldrian P."/>
            <person name="Stursova M."/>
            <person name="Weitz H."/>
            <person name="Taylor A."/>
            <person name="Grigoriev I.V."/>
            <person name="Nagy L.G."/>
            <person name="Martin F."/>
            <person name="Kauserud H."/>
        </authorList>
    </citation>
    <scope>NUCLEOTIDE SEQUENCE</scope>
    <source>
        <strain evidence="2">CBHHK067</strain>
    </source>
</reference>
<protein>
    <submittedName>
        <fullName evidence="2">Uncharacterized protein</fullName>
    </submittedName>
</protein>
<sequence>MSSFAFSNNLVEIGALTALVGSSVAESLILGNRGAAGVAWGATSSFGTISVIKACFAGACNGWLRESLGVRGTASDEAVGLELAELTQDSNRVVNLRRKTTEPLAIFCHNSRDDKTRGAWTDVYAMDHCTSLLLRGIPDTAIGHPIQVFAYANYIFYRHRYTLFQVPTVLLSASKLTEVYVLWRHGAPLRLGMVLAAPWIFFFLGAIVIQTRENLLGRKRESEFGDRDIVAGQLPMVRRPGGVRKIVLGGSEDPRATTLTWRLFWAVGAAVSVASVVLSYVFMAQEPSTTVAIWAGFQLLWLGVRFLVYHLTEPANPMLERLLVVHP</sequence>